<protein>
    <submittedName>
        <fullName evidence="3">Conjugal transfer protein TraY</fullName>
    </submittedName>
</protein>
<comment type="caution">
    <text evidence="3">The sequence shown here is derived from an EMBL/GenBank/DDBJ whole genome shotgun (WGS) entry which is preliminary data.</text>
</comment>
<keyword evidence="1" id="KW-1133">Transmembrane helix</keyword>
<proteinExistence type="predicted"/>
<dbReference type="InterPro" id="IPR027628">
    <property type="entry name" value="DotA_TraY"/>
</dbReference>
<feature type="transmembrane region" description="Helical" evidence="1">
    <location>
        <begin position="531"/>
        <end position="553"/>
    </location>
</feature>
<organism evidence="3 4">
    <name type="scientific">Burkholderia vietnamiensis</name>
    <dbReference type="NCBI Taxonomy" id="60552"/>
    <lineage>
        <taxon>Bacteria</taxon>
        <taxon>Pseudomonadati</taxon>
        <taxon>Pseudomonadota</taxon>
        <taxon>Betaproteobacteria</taxon>
        <taxon>Burkholderiales</taxon>
        <taxon>Burkholderiaceae</taxon>
        <taxon>Burkholderia</taxon>
        <taxon>Burkholderia cepacia complex</taxon>
    </lineage>
</organism>
<name>A0AA44XUI2_BURVI</name>
<keyword evidence="2" id="KW-0732">Signal</keyword>
<accession>A0AA44XUI2</accession>
<keyword evidence="1" id="KW-0472">Membrane</keyword>
<feature type="transmembrane region" description="Helical" evidence="1">
    <location>
        <begin position="655"/>
        <end position="674"/>
    </location>
</feature>
<evidence type="ECO:0000256" key="1">
    <source>
        <dbReference type="SAM" id="Phobius"/>
    </source>
</evidence>
<feature type="chain" id="PRO_5041361254" evidence="2">
    <location>
        <begin position="20"/>
        <end position="766"/>
    </location>
</feature>
<feature type="transmembrane region" description="Helical" evidence="1">
    <location>
        <begin position="565"/>
        <end position="582"/>
    </location>
</feature>
<evidence type="ECO:0000313" key="4">
    <source>
        <dbReference type="Proteomes" id="UP000237632"/>
    </source>
</evidence>
<sequence length="766" mass="79543">MKKPLALILLLSLSSAALADSSAAFNLHAFSPPAGDAAVAYLRQVFGTVIDTITSNGNAQSAATDSTLGAMLQPFNSAVLFVGMLYMVYTTVKGTVDSAHDGEFLGARMSSVWVPIRAVAGTGMLLPLASGYSLIQVLVLWLAIQGVGIGDATLSAGLDYVTSTSLVARPNLPETRPLAANILRYETCMAAMNKQYVASGRSTRITEQEHSKTLSNTGELGFGDAMTTGAAGAAFGPLGALGTAANALANTTYTVTDYQWAANDNSYTNPAVCGAISWQQSAASSQGDGNASISKAAIMQAHANAVHAMIASLRPVAEQIVAGQKPAPGAIEQAAATYENTLFSAAKSALDSSQQSANRTQFIDNAKSAGWLFVATWYNQLIQLNDSMQSALNTLPASKPVNIDDKEIGDVLVDYRDAMVVADEYIKNHSAAVQDAYDQQAQDAVTVPHSWEDMKRLLSRPAIAAIHQFVERLAGSGMSHVAQVKSVGDTIIGAGEAIIAATFTATGLAGSNAATLTIGNVFNIGAALSSISGMLTSMVISILVFGAICAYYIPMIPYISGIAAVIKWFVLVFESVIAAQLFGVAHAHPEGHDAVGQAGPGYMLLLGVTIRPALTVLGFFGSIWLAQPISEFVNLSYATAVAGAQHNSLTGIVSFIAYVAIYAIIMTTVMHGVFTLTNWVPDNVLRWIGGRLGADGIADREPGEAAHRFEAGVNSARQGIGHGTGKAAAGATAANAAAADLNTPAGSGQTLTDLMPNNHLTGGTFD</sequence>
<dbReference type="RefSeq" id="WP_060080893.1">
    <property type="nucleotide sequence ID" value="NZ_CADFFR010000050.1"/>
</dbReference>
<gene>
    <name evidence="3" type="ORF">C6T65_32915</name>
</gene>
<dbReference type="Proteomes" id="UP000237632">
    <property type="component" value="Unassembled WGS sequence"/>
</dbReference>
<feature type="signal peptide" evidence="2">
    <location>
        <begin position="1"/>
        <end position="19"/>
    </location>
</feature>
<dbReference type="EMBL" id="PVHK01000248">
    <property type="protein sequence ID" value="PRH38229.1"/>
    <property type="molecule type" value="Genomic_DNA"/>
</dbReference>
<keyword evidence="1" id="KW-0812">Transmembrane</keyword>
<evidence type="ECO:0000256" key="2">
    <source>
        <dbReference type="SAM" id="SignalP"/>
    </source>
</evidence>
<evidence type="ECO:0000313" key="3">
    <source>
        <dbReference type="EMBL" id="PRH38229.1"/>
    </source>
</evidence>
<reference evidence="3 4" key="1">
    <citation type="submission" date="2018-03" db="EMBL/GenBank/DDBJ databases">
        <authorList>
            <person name="Nguyen K."/>
            <person name="Fouts D."/>
            <person name="Sutton G."/>
        </authorList>
    </citation>
    <scope>NUCLEOTIDE SEQUENCE [LARGE SCALE GENOMIC DNA]</scope>
    <source>
        <strain evidence="3 4">AU3578</strain>
    </source>
</reference>
<dbReference type="AlphaFoldDB" id="A0AA44XUI2"/>
<dbReference type="NCBIfam" id="TIGR04346">
    <property type="entry name" value="DotA_TraY"/>
    <property type="match status" value="1"/>
</dbReference>
<feature type="transmembrane region" description="Helical" evidence="1">
    <location>
        <begin position="602"/>
        <end position="626"/>
    </location>
</feature>